<feature type="region of interest" description="Disordered" evidence="1">
    <location>
        <begin position="239"/>
        <end position="272"/>
    </location>
</feature>
<dbReference type="PANTHER" id="PTHR20946:SF0">
    <property type="entry name" value="SANT AND BTB DOMAIN REGULATOR OF CLASS SWITCH RECOMBINATION"/>
    <property type="match status" value="1"/>
</dbReference>
<feature type="compositionally biased region" description="Acidic residues" evidence="1">
    <location>
        <begin position="755"/>
        <end position="765"/>
    </location>
</feature>
<feature type="region of interest" description="Disordered" evidence="1">
    <location>
        <begin position="695"/>
        <end position="800"/>
    </location>
</feature>
<sequence length="928" mass="103416">MAVQPKVSSSLESAKMCGSVSGEKNSEAAAEISLKDFLDFLCTAYQIAEAIDGTPNDVSNKAGVDWNQLTKNPLITRLLDLEEESKAQAAAAPSSQGAGCSSEGIVDNINQNKTVNCDKRKNFMMFQRMQSISIDCLRNVDESNGPKISLPLERRLSTGSVALENDFSLKTPIVESTQSVATTSALPPPQPVTVDSLVKKKLNEVLEEGILDSVLPYLVPKPLVSSSIASVPTLLSKSSTSSIENNKKGSSNQDSPAIDSGEKARNRSISSIPAVDASKPDLEVEIHVCDEVKNLKKDFRCPQKLLVSKMGYFAEVTTGQKLEDMDISVHCDLNIFDWLMRWVKKDLNPHESPPSLDASNVVPILVSAAFLQMEPLMQDCLRFCHKNMNNILRTSTNLACLNDSILTKLANLYSNNDVEQLRDKKDRVQSRIFCKLISVLAEPKPDTRRGHYASLAALFKCSRCGKLILRQLGGRIACKPGSSRLDRNGVLHGNHSREPSWNLSEYIKTLRAELKSWRRVYWRLWGDCHFQYCSLCHSHYPIYQRNWCLHHVDPPQFFSMENQRTLSYPIGRYPCCGERVYRFEVVRSSTGCNFRTHQPVLHTPVDSEIERIFQAHSSNIAVDPPPVSLSDRLSRLVASSSRDPDEGIGLGTGQNKSKDRDAHWWDGLELAPARTKHGLLGRVWDSYQQRLIRASSPVSTDTSSSGPPVKATPNVKKQMSVAEPPTPSTNGAVSGSTGLGSSLEHDTSSDLSSSESEEVSEDNSEESCHTRFRPVRHRRRKTGARRTRAPTSRPVDMGPQWISKLSTRNNQDNQREYEERAVRHMVALLTRRTSGVPGPGSAVTGSQHRSGHHHHHHHPHHGHHHHHHHHHSHHHSMWNGHYTPPGGTFVRIESEWREQHTGYSGSNSRSRPATSAHSLTRQKSKSSR</sequence>
<feature type="compositionally biased region" description="Basic residues" evidence="1">
    <location>
        <begin position="849"/>
        <end position="876"/>
    </location>
</feature>
<dbReference type="Proteomes" id="UP001075354">
    <property type="component" value="Chromosome 9"/>
</dbReference>
<feature type="compositionally biased region" description="Polar residues" evidence="1">
    <location>
        <begin position="728"/>
        <end position="740"/>
    </location>
</feature>
<feature type="compositionally biased region" description="Low complexity" evidence="1">
    <location>
        <begin position="695"/>
        <end position="709"/>
    </location>
</feature>
<feature type="compositionally biased region" description="Basic residues" evidence="1">
    <location>
        <begin position="770"/>
        <end position="788"/>
    </location>
</feature>
<dbReference type="Pfam" id="PF11822">
    <property type="entry name" value="BTB_SANBR"/>
    <property type="match status" value="1"/>
</dbReference>
<dbReference type="AlphaFoldDB" id="A0AAV7XHG7"/>
<keyword evidence="4" id="KW-1185">Reference proteome</keyword>
<evidence type="ECO:0000259" key="2">
    <source>
        <dbReference type="Pfam" id="PF11822"/>
    </source>
</evidence>
<feature type="compositionally biased region" description="Polar residues" evidence="1">
    <location>
        <begin position="239"/>
        <end position="255"/>
    </location>
</feature>
<dbReference type="InterPro" id="IPR045902">
    <property type="entry name" value="SANBR-like"/>
</dbReference>
<dbReference type="EMBL" id="JAPTSV010000009">
    <property type="protein sequence ID" value="KAJ1523961.1"/>
    <property type="molecule type" value="Genomic_DNA"/>
</dbReference>
<organism evidence="3 4">
    <name type="scientific">Megalurothrips usitatus</name>
    <name type="common">bean blossom thrips</name>
    <dbReference type="NCBI Taxonomy" id="439358"/>
    <lineage>
        <taxon>Eukaryota</taxon>
        <taxon>Metazoa</taxon>
        <taxon>Ecdysozoa</taxon>
        <taxon>Arthropoda</taxon>
        <taxon>Hexapoda</taxon>
        <taxon>Insecta</taxon>
        <taxon>Pterygota</taxon>
        <taxon>Neoptera</taxon>
        <taxon>Paraneoptera</taxon>
        <taxon>Thysanoptera</taxon>
        <taxon>Terebrantia</taxon>
        <taxon>Thripoidea</taxon>
        <taxon>Thripidae</taxon>
        <taxon>Megalurothrips</taxon>
    </lineage>
</organism>
<dbReference type="InterPro" id="IPR021777">
    <property type="entry name" value="SANBR_BTB"/>
</dbReference>
<name>A0AAV7XHG7_9NEOP</name>
<gene>
    <name evidence="3" type="ORF">ONE63_010507</name>
</gene>
<comment type="caution">
    <text evidence="3">The sequence shown here is derived from an EMBL/GenBank/DDBJ whole genome shotgun (WGS) entry which is preliminary data.</text>
</comment>
<evidence type="ECO:0000313" key="4">
    <source>
        <dbReference type="Proteomes" id="UP001075354"/>
    </source>
</evidence>
<feature type="domain" description="SANT and BTB" evidence="2">
    <location>
        <begin position="284"/>
        <end position="381"/>
    </location>
</feature>
<reference evidence="3" key="1">
    <citation type="submission" date="2022-12" db="EMBL/GenBank/DDBJ databases">
        <title>Chromosome-level genome assembly of the bean flower thrips Megalurothrips usitatus.</title>
        <authorList>
            <person name="Ma L."/>
            <person name="Liu Q."/>
            <person name="Li H."/>
            <person name="Cai W."/>
        </authorList>
    </citation>
    <scope>NUCLEOTIDE SEQUENCE</scope>
    <source>
        <strain evidence="3">Cailab_2022a</strain>
    </source>
</reference>
<evidence type="ECO:0000256" key="1">
    <source>
        <dbReference type="SAM" id="MobiDB-lite"/>
    </source>
</evidence>
<dbReference type="PANTHER" id="PTHR20946">
    <property type="entry name" value="SANT AND BTB DOMAIN REGULATOR OF CLASS SWITCH RECOMBINATION"/>
    <property type="match status" value="1"/>
</dbReference>
<feature type="region of interest" description="Disordered" evidence="1">
    <location>
        <begin position="832"/>
        <end position="881"/>
    </location>
</feature>
<feature type="region of interest" description="Disordered" evidence="1">
    <location>
        <begin position="636"/>
        <end position="660"/>
    </location>
</feature>
<feature type="region of interest" description="Disordered" evidence="1">
    <location>
        <begin position="895"/>
        <end position="928"/>
    </location>
</feature>
<protein>
    <recommendedName>
        <fullName evidence="2">SANT and BTB domain-containing protein</fullName>
    </recommendedName>
</protein>
<evidence type="ECO:0000313" key="3">
    <source>
        <dbReference type="EMBL" id="KAJ1523961.1"/>
    </source>
</evidence>
<proteinExistence type="predicted"/>
<feature type="compositionally biased region" description="Polar residues" evidence="1">
    <location>
        <begin position="901"/>
        <end position="919"/>
    </location>
</feature>
<accession>A0AAV7XHG7</accession>